<comment type="cofactor">
    <cofactor evidence="1">
        <name>Zn(2+)</name>
        <dbReference type="ChEBI" id="CHEBI:29105"/>
    </cofactor>
</comment>
<evidence type="ECO:0000313" key="7">
    <source>
        <dbReference type="EMBL" id="GAA4503871.1"/>
    </source>
</evidence>
<protein>
    <recommendedName>
        <fullName evidence="6">Alcohol dehydrogenase-like C-terminal domain-containing protein</fullName>
    </recommendedName>
</protein>
<dbReference type="Gene3D" id="3.40.50.720">
    <property type="entry name" value="NAD(P)-binding Rossmann-like Domain"/>
    <property type="match status" value="1"/>
</dbReference>
<dbReference type="SUPFAM" id="SSF50129">
    <property type="entry name" value="GroES-like"/>
    <property type="match status" value="1"/>
</dbReference>
<keyword evidence="3" id="KW-0479">Metal-binding</keyword>
<evidence type="ECO:0000256" key="2">
    <source>
        <dbReference type="ARBA" id="ARBA00008072"/>
    </source>
</evidence>
<accession>A0ABP8QJ55</accession>
<dbReference type="PANTHER" id="PTHR43161:SF9">
    <property type="entry name" value="SORBITOL DEHYDROGENASE"/>
    <property type="match status" value="1"/>
</dbReference>
<keyword evidence="4" id="KW-0862">Zinc</keyword>
<dbReference type="SUPFAM" id="SSF51735">
    <property type="entry name" value="NAD(P)-binding Rossmann-fold domains"/>
    <property type="match status" value="1"/>
</dbReference>
<evidence type="ECO:0000256" key="3">
    <source>
        <dbReference type="ARBA" id="ARBA00022723"/>
    </source>
</evidence>
<evidence type="ECO:0000256" key="1">
    <source>
        <dbReference type="ARBA" id="ARBA00001947"/>
    </source>
</evidence>
<organism evidence="7 8">
    <name type="scientific">Pseudaeromonas paramecii</name>
    <dbReference type="NCBI Taxonomy" id="2138166"/>
    <lineage>
        <taxon>Bacteria</taxon>
        <taxon>Pseudomonadati</taxon>
        <taxon>Pseudomonadota</taxon>
        <taxon>Gammaproteobacteria</taxon>
        <taxon>Aeromonadales</taxon>
        <taxon>Aeromonadaceae</taxon>
        <taxon>Pseudaeromonas</taxon>
    </lineage>
</organism>
<gene>
    <name evidence="7" type="ORF">GCM10023095_30790</name>
</gene>
<dbReference type="Gene3D" id="3.90.180.10">
    <property type="entry name" value="Medium-chain alcohol dehydrogenases, catalytic domain"/>
    <property type="match status" value="1"/>
</dbReference>
<evidence type="ECO:0000256" key="5">
    <source>
        <dbReference type="ARBA" id="ARBA00023002"/>
    </source>
</evidence>
<dbReference type="InterPro" id="IPR036291">
    <property type="entry name" value="NAD(P)-bd_dom_sf"/>
</dbReference>
<feature type="domain" description="Alcohol dehydrogenase-like C-terminal" evidence="6">
    <location>
        <begin position="77"/>
        <end position="189"/>
    </location>
</feature>
<keyword evidence="8" id="KW-1185">Reference proteome</keyword>
<dbReference type="InterPro" id="IPR013149">
    <property type="entry name" value="ADH-like_C"/>
</dbReference>
<dbReference type="InterPro" id="IPR011032">
    <property type="entry name" value="GroES-like_sf"/>
</dbReference>
<comment type="caution">
    <text evidence="7">The sequence shown here is derived from an EMBL/GenBank/DDBJ whole genome shotgun (WGS) entry which is preliminary data.</text>
</comment>
<name>A0ABP8QJ55_9GAMM</name>
<evidence type="ECO:0000256" key="4">
    <source>
        <dbReference type="ARBA" id="ARBA00022833"/>
    </source>
</evidence>
<evidence type="ECO:0000313" key="8">
    <source>
        <dbReference type="Proteomes" id="UP001501321"/>
    </source>
</evidence>
<dbReference type="Proteomes" id="UP001501321">
    <property type="component" value="Unassembled WGS sequence"/>
</dbReference>
<proteinExistence type="inferred from homology"/>
<keyword evidence="5" id="KW-0560">Oxidoreductase</keyword>
<sequence>MCEGHEGGLAIAGVNIHGTFAERFVCNQRFVHRLPENMSWEAAVLIEPVACVLHTLEKGGLRAQERLLLIGCGPMSLVAQLVCKKMGIQTVALEKNPHRLAFTRELGLNVMTPEDLPGEDKFDAVLDSSGNQLALATRHLVRGGRILLFGFDQHYRFELPVKHFLVNALSVIGAGEYNQHFPAAIAMAASLPELARLVTHKYALSEYEEAIDGRFDPQDKAIKTVFEMTV</sequence>
<dbReference type="EMBL" id="BAABFC010000028">
    <property type="protein sequence ID" value="GAA4503871.1"/>
    <property type="molecule type" value="Genomic_DNA"/>
</dbReference>
<comment type="similarity">
    <text evidence="2">Belongs to the zinc-containing alcohol dehydrogenase family.</text>
</comment>
<dbReference type="PANTHER" id="PTHR43161">
    <property type="entry name" value="SORBITOL DEHYDROGENASE"/>
    <property type="match status" value="1"/>
</dbReference>
<reference evidence="8" key="1">
    <citation type="journal article" date="2019" name="Int. J. Syst. Evol. Microbiol.">
        <title>The Global Catalogue of Microorganisms (GCM) 10K type strain sequencing project: providing services to taxonomists for standard genome sequencing and annotation.</title>
        <authorList>
            <consortium name="The Broad Institute Genomics Platform"/>
            <consortium name="The Broad Institute Genome Sequencing Center for Infectious Disease"/>
            <person name="Wu L."/>
            <person name="Ma J."/>
        </authorList>
    </citation>
    <scope>NUCLEOTIDE SEQUENCE [LARGE SCALE GENOMIC DNA]</scope>
    <source>
        <strain evidence="8">JCM 32226</strain>
    </source>
</reference>
<dbReference type="Pfam" id="PF00107">
    <property type="entry name" value="ADH_zinc_N"/>
    <property type="match status" value="1"/>
</dbReference>
<evidence type="ECO:0000259" key="6">
    <source>
        <dbReference type="Pfam" id="PF00107"/>
    </source>
</evidence>